<organism evidence="12 13">
    <name type="scientific">Helianthus annuus</name>
    <name type="common">Common sunflower</name>
    <dbReference type="NCBI Taxonomy" id="4232"/>
    <lineage>
        <taxon>Eukaryota</taxon>
        <taxon>Viridiplantae</taxon>
        <taxon>Streptophyta</taxon>
        <taxon>Embryophyta</taxon>
        <taxon>Tracheophyta</taxon>
        <taxon>Spermatophyta</taxon>
        <taxon>Magnoliopsida</taxon>
        <taxon>eudicotyledons</taxon>
        <taxon>Gunneridae</taxon>
        <taxon>Pentapetalae</taxon>
        <taxon>asterids</taxon>
        <taxon>campanulids</taxon>
        <taxon>Asterales</taxon>
        <taxon>Asteraceae</taxon>
        <taxon>Asteroideae</taxon>
        <taxon>Heliantheae alliance</taxon>
        <taxon>Heliantheae</taxon>
        <taxon>Helianthus</taxon>
    </lineage>
</organism>
<reference evidence="11" key="3">
    <citation type="submission" date="2020-06" db="EMBL/GenBank/DDBJ databases">
        <title>Helianthus annuus Genome sequencing and assembly Release 2.</title>
        <authorList>
            <person name="Gouzy J."/>
            <person name="Langlade N."/>
            <person name="Munos S."/>
        </authorList>
    </citation>
    <scope>NUCLEOTIDE SEQUENCE</scope>
    <source>
        <tissue evidence="11">Leaves</tissue>
    </source>
</reference>
<comment type="catalytic activity">
    <reaction evidence="1 9">
        <text>Endohydrolysis of (1-&gt;4)-beta-D-glucosidic linkages in cellulose, lichenin and cereal beta-D-glucans.</text>
        <dbReference type="EC" id="3.2.1.4"/>
    </reaction>
</comment>
<evidence type="ECO:0000313" key="13">
    <source>
        <dbReference type="Proteomes" id="UP000215914"/>
    </source>
</evidence>
<dbReference type="OrthoDB" id="10257085at2759"/>
<accession>A0A251UGM9</accession>
<dbReference type="InterPro" id="IPR012341">
    <property type="entry name" value="6hp_glycosidase-like_sf"/>
</dbReference>
<gene>
    <name evidence="12" type="primary">GUN</name>
    <name evidence="12" type="ORF">HannXRQ_Chr06g0166021</name>
    <name evidence="11" type="ORF">HanXRQr2_Chr06g0240991</name>
</gene>
<keyword evidence="5 8" id="KW-0119">Carbohydrate metabolism</keyword>
<evidence type="ECO:0000256" key="9">
    <source>
        <dbReference type="RuleBase" id="RU361166"/>
    </source>
</evidence>
<comment type="similarity">
    <text evidence="2 8 9">Belongs to the glycosyl hydrolase 9 (cellulase E) family.</text>
</comment>
<reference evidence="11 13" key="1">
    <citation type="journal article" date="2017" name="Nature">
        <title>The sunflower genome provides insights into oil metabolism, flowering and Asterid evolution.</title>
        <authorList>
            <person name="Badouin H."/>
            <person name="Gouzy J."/>
            <person name="Grassa C.J."/>
            <person name="Murat F."/>
            <person name="Staton S.E."/>
            <person name="Cottret L."/>
            <person name="Lelandais-Briere C."/>
            <person name="Owens G.L."/>
            <person name="Carrere S."/>
            <person name="Mayjonade B."/>
            <person name="Legrand L."/>
            <person name="Gill N."/>
            <person name="Kane N.C."/>
            <person name="Bowers J.E."/>
            <person name="Hubner S."/>
            <person name="Bellec A."/>
            <person name="Berard A."/>
            <person name="Berges H."/>
            <person name="Blanchet N."/>
            <person name="Boniface M.C."/>
            <person name="Brunel D."/>
            <person name="Catrice O."/>
            <person name="Chaidir N."/>
            <person name="Claudel C."/>
            <person name="Donnadieu C."/>
            <person name="Faraut T."/>
            <person name="Fievet G."/>
            <person name="Helmstetter N."/>
            <person name="King M."/>
            <person name="Knapp S.J."/>
            <person name="Lai Z."/>
            <person name="Le Paslier M.C."/>
            <person name="Lippi Y."/>
            <person name="Lorenzon L."/>
            <person name="Mandel J.R."/>
            <person name="Marage G."/>
            <person name="Marchand G."/>
            <person name="Marquand E."/>
            <person name="Bret-Mestries E."/>
            <person name="Morien E."/>
            <person name="Nambeesan S."/>
            <person name="Nguyen T."/>
            <person name="Pegot-Espagnet P."/>
            <person name="Pouilly N."/>
            <person name="Raftis F."/>
            <person name="Sallet E."/>
            <person name="Schiex T."/>
            <person name="Thomas J."/>
            <person name="Vandecasteele C."/>
            <person name="Vares D."/>
            <person name="Vear F."/>
            <person name="Vautrin S."/>
            <person name="Crespi M."/>
            <person name="Mangin B."/>
            <person name="Burke J.M."/>
            <person name="Salse J."/>
            <person name="Munos S."/>
            <person name="Vincourt P."/>
            <person name="Rieseberg L.H."/>
            <person name="Langlade N.B."/>
        </authorList>
    </citation>
    <scope>NUCLEOTIDE SEQUENCE [LARGE SCALE GENOMIC DNA]</scope>
    <source>
        <strain evidence="13">cv. SF193</strain>
        <tissue evidence="11">Leaves</tissue>
    </source>
</reference>
<evidence type="ECO:0000256" key="3">
    <source>
        <dbReference type="ARBA" id="ARBA00022801"/>
    </source>
</evidence>
<name>A0A251UGM9_HELAN</name>
<sequence length="485" mass="53453">MIHVSHVFRVAVLSCIMAASTNAQAMNHDYKDALSKAILFFEGQRSGKLPSTQRVKWRGDSALSDGESKNVSLSGGYYDAGDNVKFTWPMAFTISLLSWAAIEYPEQLNSASQLGYLRSEIRWGSDFIIKAHVSSTKLYTQVGDGNKDHACWERPEDMDTPRTVTEINTNSPGTEVAAESAAALAAASIVFKGVDSNYSSKLLKHSKSLFKFGDKYQGSYQGSCPFYCSYSGYHDELLWAAAWLYKASRESRYLKYAISHGGWNQAATEFSWDNKFVGAQISLAKEYFAGKHELETFKRGADSFVCAIMPNSSVVQIRTTPGGLLYTRDSSNLQYVSSASMVLLAYSNILIGTIQCGNTKFTRAQIKSFAKSQVEYILGNNPLKMSYMVGYGSTYPQQLHHRGASIESVYVHPTKVGCNDGYSSYYSSSKPNPNIHVGAIVGGPNARDEFSDTRPDSSHLEPTTYMNAAFVGSVVAFLDNSLDKY</sequence>
<dbReference type="PROSITE" id="PS00592">
    <property type="entry name" value="GH9_2"/>
    <property type="match status" value="1"/>
</dbReference>
<dbReference type="STRING" id="4232.A0A251UGM9"/>
<dbReference type="EMBL" id="MNCJ02000321">
    <property type="protein sequence ID" value="KAF5800819.1"/>
    <property type="molecule type" value="Genomic_DNA"/>
</dbReference>
<evidence type="ECO:0000256" key="8">
    <source>
        <dbReference type="PROSITE-ProRule" id="PRU10059"/>
    </source>
</evidence>
<evidence type="ECO:0000256" key="5">
    <source>
        <dbReference type="ARBA" id="ARBA00023277"/>
    </source>
</evidence>
<evidence type="ECO:0000256" key="7">
    <source>
        <dbReference type="ARBA" id="ARBA00023326"/>
    </source>
</evidence>
<evidence type="ECO:0000313" key="12">
    <source>
        <dbReference type="EMBL" id="OTG21942.1"/>
    </source>
</evidence>
<dbReference type="Proteomes" id="UP000215914">
    <property type="component" value="Chromosome 6"/>
</dbReference>
<protein>
    <recommendedName>
        <fullName evidence="9">Endoglucanase</fullName>
        <ecNumber evidence="9">3.2.1.4</ecNumber>
    </recommendedName>
</protein>
<dbReference type="PANTHER" id="PTHR22298">
    <property type="entry name" value="ENDO-1,4-BETA-GLUCANASE"/>
    <property type="match status" value="1"/>
</dbReference>
<dbReference type="InterPro" id="IPR001701">
    <property type="entry name" value="Glyco_hydro_9"/>
</dbReference>
<feature type="signal peptide" evidence="9">
    <location>
        <begin position="1"/>
        <end position="23"/>
    </location>
</feature>
<dbReference type="EC" id="3.2.1.4" evidence="9"/>
<dbReference type="OMA" id="NNQGWSQ"/>
<feature type="domain" description="Glycoside hydrolase family 9" evidence="10">
    <location>
        <begin position="30"/>
        <end position="473"/>
    </location>
</feature>
<dbReference type="GO" id="GO:0008810">
    <property type="term" value="F:cellulase activity"/>
    <property type="evidence" value="ECO:0007669"/>
    <property type="project" value="UniProtKB-EC"/>
</dbReference>
<keyword evidence="7 8" id="KW-0624">Polysaccharide degradation</keyword>
<keyword evidence="4 9" id="KW-0136">Cellulose degradation</keyword>
<dbReference type="FunFam" id="1.50.10.10:FF:000020">
    <property type="entry name" value="Endoglucanase"/>
    <property type="match status" value="1"/>
</dbReference>
<dbReference type="FunCoup" id="A0A251UGM9">
    <property type="interactions" value="2"/>
</dbReference>
<dbReference type="InParanoid" id="A0A251UGM9"/>
<reference evidence="12" key="2">
    <citation type="submission" date="2017-02" db="EMBL/GenBank/DDBJ databases">
        <title>Sunflower complete genome.</title>
        <authorList>
            <person name="Langlade N."/>
            <person name="Munos S."/>
        </authorList>
    </citation>
    <scope>NUCLEOTIDE SEQUENCE [LARGE SCALE GENOMIC DNA]</scope>
    <source>
        <tissue evidence="12">Leaves</tissue>
    </source>
</reference>
<keyword evidence="3 8" id="KW-0378">Hydrolase</keyword>
<dbReference type="Gene3D" id="1.50.10.10">
    <property type="match status" value="1"/>
</dbReference>
<dbReference type="Gramene" id="mRNA:HanXRQr2_Chr06g0240991">
    <property type="protein sequence ID" value="mRNA:HanXRQr2_Chr06g0240991"/>
    <property type="gene ID" value="HanXRQr2_Chr06g0240991"/>
</dbReference>
<keyword evidence="6 8" id="KW-0326">Glycosidase</keyword>
<evidence type="ECO:0000313" key="11">
    <source>
        <dbReference type="EMBL" id="KAF5800819.1"/>
    </source>
</evidence>
<evidence type="ECO:0000256" key="4">
    <source>
        <dbReference type="ARBA" id="ARBA00023001"/>
    </source>
</evidence>
<dbReference type="EMBL" id="CM007895">
    <property type="protein sequence ID" value="OTG21942.1"/>
    <property type="molecule type" value="Genomic_DNA"/>
</dbReference>
<feature type="chain" id="PRO_5018376641" description="Endoglucanase" evidence="9">
    <location>
        <begin position="24"/>
        <end position="485"/>
    </location>
</feature>
<evidence type="ECO:0000256" key="2">
    <source>
        <dbReference type="ARBA" id="ARBA00007072"/>
    </source>
</evidence>
<dbReference type="AlphaFoldDB" id="A0A251UGM9"/>
<evidence type="ECO:0000256" key="6">
    <source>
        <dbReference type="ARBA" id="ARBA00023295"/>
    </source>
</evidence>
<dbReference type="InterPro" id="IPR008928">
    <property type="entry name" value="6-hairpin_glycosidase_sf"/>
</dbReference>
<feature type="active site" evidence="8">
    <location>
        <position position="400"/>
    </location>
</feature>
<dbReference type="SUPFAM" id="SSF48208">
    <property type="entry name" value="Six-hairpin glycosidases"/>
    <property type="match status" value="1"/>
</dbReference>
<proteinExistence type="inferred from homology"/>
<dbReference type="InterPro" id="IPR018221">
    <property type="entry name" value="Glyco_hydro_9_His_AS"/>
</dbReference>
<keyword evidence="13" id="KW-1185">Reference proteome</keyword>
<dbReference type="Pfam" id="PF00759">
    <property type="entry name" value="Glyco_hydro_9"/>
    <property type="match status" value="1"/>
</dbReference>
<evidence type="ECO:0000256" key="1">
    <source>
        <dbReference type="ARBA" id="ARBA00000966"/>
    </source>
</evidence>
<evidence type="ECO:0000259" key="10">
    <source>
        <dbReference type="Pfam" id="PF00759"/>
    </source>
</evidence>
<dbReference type="GO" id="GO:0030245">
    <property type="term" value="P:cellulose catabolic process"/>
    <property type="evidence" value="ECO:0007669"/>
    <property type="project" value="UniProtKB-KW"/>
</dbReference>
<keyword evidence="9" id="KW-0732">Signal</keyword>